<dbReference type="AlphaFoldDB" id="A0AAV8ZZ55"/>
<dbReference type="PANTHER" id="PTHR31852">
    <property type="entry name" value="LATE EMBRYOGENESIS ABUNDANT (LEA) HYDROXYPROLINE-RICH GLYCOPROTEIN FAMILY"/>
    <property type="match status" value="1"/>
</dbReference>
<dbReference type="Proteomes" id="UP001179952">
    <property type="component" value="Unassembled WGS sequence"/>
</dbReference>
<comment type="caution">
    <text evidence="2">The sequence shown here is derived from an EMBL/GenBank/DDBJ whole genome shotgun (WGS) entry which is preliminary data.</text>
</comment>
<evidence type="ECO:0000313" key="3">
    <source>
        <dbReference type="Proteomes" id="UP001179952"/>
    </source>
</evidence>
<dbReference type="InterPro" id="IPR055301">
    <property type="entry name" value="Lea14-like_2"/>
</dbReference>
<feature type="domain" description="Late embryogenesis abundant protein LEA-2 subgroup" evidence="1">
    <location>
        <begin position="73"/>
        <end position="168"/>
    </location>
</feature>
<dbReference type="Pfam" id="PF03168">
    <property type="entry name" value="LEA_2"/>
    <property type="match status" value="1"/>
</dbReference>
<accession>A0AAV8ZZ55</accession>
<keyword evidence="3" id="KW-1185">Reference proteome</keyword>
<dbReference type="EMBL" id="JAUJYN010000030">
    <property type="protein sequence ID" value="KAK1257951.1"/>
    <property type="molecule type" value="Genomic_DNA"/>
</dbReference>
<reference evidence="2" key="1">
    <citation type="journal article" date="2023" name="Nat. Commun.">
        <title>Diploid and tetraploid genomes of Acorus and the evolution of monocots.</title>
        <authorList>
            <person name="Ma L."/>
            <person name="Liu K.W."/>
            <person name="Li Z."/>
            <person name="Hsiao Y.Y."/>
            <person name="Qi Y."/>
            <person name="Fu T."/>
            <person name="Tang G.D."/>
            <person name="Zhang D."/>
            <person name="Sun W.H."/>
            <person name="Liu D.K."/>
            <person name="Li Y."/>
            <person name="Chen G.Z."/>
            <person name="Liu X.D."/>
            <person name="Liao X.Y."/>
            <person name="Jiang Y.T."/>
            <person name="Yu X."/>
            <person name="Hao Y."/>
            <person name="Huang J."/>
            <person name="Zhao X.W."/>
            <person name="Ke S."/>
            <person name="Chen Y.Y."/>
            <person name="Wu W.L."/>
            <person name="Hsu J.L."/>
            <person name="Lin Y.F."/>
            <person name="Huang M.D."/>
            <person name="Li C.Y."/>
            <person name="Huang L."/>
            <person name="Wang Z.W."/>
            <person name="Zhao X."/>
            <person name="Zhong W.Y."/>
            <person name="Peng D.H."/>
            <person name="Ahmad S."/>
            <person name="Lan S."/>
            <person name="Zhang J.S."/>
            <person name="Tsai W.C."/>
            <person name="Van de Peer Y."/>
            <person name="Liu Z.J."/>
        </authorList>
    </citation>
    <scope>NUCLEOTIDE SEQUENCE</scope>
    <source>
        <strain evidence="2">SCP</strain>
    </source>
</reference>
<sequence length="192" mass="20574">MDGDGSHRRRPSPNLALSCAAATAFLLLVSAAAALALYLVFRPRRPEIAVDAVRIPTFAASNGTVSFTFSQYASVRNPNRASSFVHYDSSLQIVYAGSQVGFMFIPAGSIDAGRTQYMEATFSVRSFPLAPPEIASAVAAPAEGVVEVESKMRMRGSVRVMRWFNHRVVSVVGCRVAVSIVDGSVLGFHCLS</sequence>
<evidence type="ECO:0000259" key="1">
    <source>
        <dbReference type="Pfam" id="PF03168"/>
    </source>
</evidence>
<evidence type="ECO:0000313" key="2">
    <source>
        <dbReference type="EMBL" id="KAK1257951.1"/>
    </source>
</evidence>
<reference evidence="2" key="2">
    <citation type="submission" date="2023-06" db="EMBL/GenBank/DDBJ databases">
        <authorList>
            <person name="Ma L."/>
            <person name="Liu K.-W."/>
            <person name="Li Z."/>
            <person name="Hsiao Y.-Y."/>
            <person name="Qi Y."/>
            <person name="Fu T."/>
            <person name="Tang G."/>
            <person name="Zhang D."/>
            <person name="Sun W.-H."/>
            <person name="Liu D.-K."/>
            <person name="Li Y."/>
            <person name="Chen G.-Z."/>
            <person name="Liu X.-D."/>
            <person name="Liao X.-Y."/>
            <person name="Jiang Y.-T."/>
            <person name="Yu X."/>
            <person name="Hao Y."/>
            <person name="Huang J."/>
            <person name="Zhao X.-W."/>
            <person name="Ke S."/>
            <person name="Chen Y.-Y."/>
            <person name="Wu W.-L."/>
            <person name="Hsu J.-L."/>
            <person name="Lin Y.-F."/>
            <person name="Huang M.-D."/>
            <person name="Li C.-Y."/>
            <person name="Huang L."/>
            <person name="Wang Z.-W."/>
            <person name="Zhao X."/>
            <person name="Zhong W.-Y."/>
            <person name="Peng D.-H."/>
            <person name="Ahmad S."/>
            <person name="Lan S."/>
            <person name="Zhang J.-S."/>
            <person name="Tsai W.-C."/>
            <person name="Van De Peer Y."/>
            <person name="Liu Z.-J."/>
        </authorList>
    </citation>
    <scope>NUCLEOTIDE SEQUENCE</scope>
    <source>
        <strain evidence="2">SCP</strain>
        <tissue evidence="2">Leaves</tissue>
    </source>
</reference>
<organism evidence="2 3">
    <name type="scientific">Acorus gramineus</name>
    <name type="common">Dwarf sweet flag</name>
    <dbReference type="NCBI Taxonomy" id="55184"/>
    <lineage>
        <taxon>Eukaryota</taxon>
        <taxon>Viridiplantae</taxon>
        <taxon>Streptophyta</taxon>
        <taxon>Embryophyta</taxon>
        <taxon>Tracheophyta</taxon>
        <taxon>Spermatophyta</taxon>
        <taxon>Magnoliopsida</taxon>
        <taxon>Liliopsida</taxon>
        <taxon>Acoraceae</taxon>
        <taxon>Acorus</taxon>
    </lineage>
</organism>
<gene>
    <name evidence="2" type="ORF">QJS04_geneDACA017769</name>
</gene>
<name>A0AAV8ZZ55_ACOGR</name>
<protein>
    <recommendedName>
        <fullName evidence="1">Late embryogenesis abundant protein LEA-2 subgroup domain-containing protein</fullName>
    </recommendedName>
</protein>
<proteinExistence type="predicted"/>
<dbReference type="InterPro" id="IPR004864">
    <property type="entry name" value="LEA_2"/>
</dbReference>